<keyword evidence="6" id="KW-1185">Reference proteome</keyword>
<dbReference type="CDD" id="cd01168">
    <property type="entry name" value="adenosine_kinase"/>
    <property type="match status" value="1"/>
</dbReference>
<dbReference type="Gene3D" id="3.40.1190.20">
    <property type="match status" value="1"/>
</dbReference>
<dbReference type="PANTHER" id="PTHR43320">
    <property type="entry name" value="SUGAR KINASE"/>
    <property type="match status" value="1"/>
</dbReference>
<dbReference type="Gene3D" id="3.30.1110.10">
    <property type="match status" value="1"/>
</dbReference>
<proteinExistence type="inferred from homology"/>
<name>A0A545TH97_9GAMM</name>
<dbReference type="Proteomes" id="UP000317839">
    <property type="component" value="Unassembled WGS sequence"/>
</dbReference>
<dbReference type="InterPro" id="IPR011611">
    <property type="entry name" value="PfkB_dom"/>
</dbReference>
<keyword evidence="3 5" id="KW-0418">Kinase</keyword>
<evidence type="ECO:0000313" key="5">
    <source>
        <dbReference type="EMBL" id="TQV76556.1"/>
    </source>
</evidence>
<dbReference type="InterPro" id="IPR029056">
    <property type="entry name" value="Ribokinase-like"/>
</dbReference>
<organism evidence="5 6">
    <name type="scientific">Aliikangiella marina</name>
    <dbReference type="NCBI Taxonomy" id="1712262"/>
    <lineage>
        <taxon>Bacteria</taxon>
        <taxon>Pseudomonadati</taxon>
        <taxon>Pseudomonadota</taxon>
        <taxon>Gammaproteobacteria</taxon>
        <taxon>Oceanospirillales</taxon>
        <taxon>Pleioneaceae</taxon>
        <taxon>Aliikangiella</taxon>
    </lineage>
</organism>
<keyword evidence="2" id="KW-0808">Transferase</keyword>
<feature type="domain" description="Carbohydrate kinase PfkB" evidence="4">
    <location>
        <begin position="36"/>
        <end position="321"/>
    </location>
</feature>
<dbReference type="InterPro" id="IPR052700">
    <property type="entry name" value="Carb_kinase_PfkB-like"/>
</dbReference>
<evidence type="ECO:0000256" key="1">
    <source>
        <dbReference type="ARBA" id="ARBA00010688"/>
    </source>
</evidence>
<accession>A0A545TH97</accession>
<gene>
    <name evidence="5" type="ORF">FLL45_00925</name>
</gene>
<evidence type="ECO:0000313" key="6">
    <source>
        <dbReference type="Proteomes" id="UP000317839"/>
    </source>
</evidence>
<comment type="caution">
    <text evidence="5">The sequence shown here is derived from an EMBL/GenBank/DDBJ whole genome shotgun (WGS) entry which is preliminary data.</text>
</comment>
<dbReference type="Pfam" id="PF00294">
    <property type="entry name" value="PfkB"/>
    <property type="match status" value="1"/>
</dbReference>
<dbReference type="GO" id="GO:0016301">
    <property type="term" value="F:kinase activity"/>
    <property type="evidence" value="ECO:0007669"/>
    <property type="project" value="UniProtKB-KW"/>
</dbReference>
<evidence type="ECO:0000259" key="4">
    <source>
        <dbReference type="Pfam" id="PF00294"/>
    </source>
</evidence>
<protein>
    <submittedName>
        <fullName evidence="5">Adenosine kinase</fullName>
    </submittedName>
</protein>
<dbReference type="PANTHER" id="PTHR43320:SF3">
    <property type="entry name" value="CARBOHYDRATE KINASE PFKB DOMAIN-CONTAINING PROTEIN"/>
    <property type="match status" value="1"/>
</dbReference>
<comment type="similarity">
    <text evidence="1">Belongs to the carbohydrate kinase PfkB family.</text>
</comment>
<dbReference type="RefSeq" id="WP_142887916.1">
    <property type="nucleotide sequence ID" value="NZ_VIKR01000001.1"/>
</dbReference>
<evidence type="ECO:0000256" key="3">
    <source>
        <dbReference type="ARBA" id="ARBA00022777"/>
    </source>
</evidence>
<reference evidence="5 6" key="1">
    <citation type="submission" date="2019-06" db="EMBL/GenBank/DDBJ databases">
        <title>Draft genome of Aliikangiella marina GYP-15.</title>
        <authorList>
            <person name="Wang G."/>
        </authorList>
    </citation>
    <scope>NUCLEOTIDE SEQUENCE [LARGE SCALE GENOMIC DNA]</scope>
    <source>
        <strain evidence="5 6">GYP-15</strain>
    </source>
</reference>
<dbReference type="EMBL" id="VIKR01000001">
    <property type="protein sequence ID" value="TQV76556.1"/>
    <property type="molecule type" value="Genomic_DNA"/>
</dbReference>
<sequence>MNKTYQVYGIGNALVDFEIETTAEELTSLDVEKGVMTLIEESRQIELSKAFHGKHHSRACGGSAANTIIGAQSLGSQCFYSCKVANDETGIFYRDDLLAHGVHSNLSSRELEEGVTGKCLVMISEDADRTMNTFLGITGDIDYHQIDEGALKDSQYLYVEGYLSSAPMALAAAVKAKKFAEDNGVKTAFSLSDPNMVKFCRDGLEAIIGNGVDLLFCNFDEATMYAQESDLAAAATKLSKVAKTLIVTLGADGALIKQGDQEIKISGNPVDAIDTNGAGDLFAGSFLHGINSGLSVEKAGELASFASAQLVTQFGPRLSEEKLETVKRFAQELGA</sequence>
<dbReference type="SUPFAM" id="SSF53613">
    <property type="entry name" value="Ribokinase-like"/>
    <property type="match status" value="1"/>
</dbReference>
<dbReference type="OrthoDB" id="9813569at2"/>
<dbReference type="AlphaFoldDB" id="A0A545TH97"/>
<evidence type="ECO:0000256" key="2">
    <source>
        <dbReference type="ARBA" id="ARBA00022679"/>
    </source>
</evidence>